<organism evidence="1 2">
    <name type="scientific">Trichonephila inaurata madagascariensis</name>
    <dbReference type="NCBI Taxonomy" id="2747483"/>
    <lineage>
        <taxon>Eukaryota</taxon>
        <taxon>Metazoa</taxon>
        <taxon>Ecdysozoa</taxon>
        <taxon>Arthropoda</taxon>
        <taxon>Chelicerata</taxon>
        <taxon>Arachnida</taxon>
        <taxon>Araneae</taxon>
        <taxon>Araneomorphae</taxon>
        <taxon>Entelegynae</taxon>
        <taxon>Araneoidea</taxon>
        <taxon>Nephilidae</taxon>
        <taxon>Trichonephila</taxon>
        <taxon>Trichonephila inaurata</taxon>
    </lineage>
</organism>
<proteinExistence type="predicted"/>
<evidence type="ECO:0000313" key="2">
    <source>
        <dbReference type="Proteomes" id="UP000886998"/>
    </source>
</evidence>
<gene>
    <name evidence="1" type="ORF">TNIN_395271</name>
</gene>
<name>A0A8X6YRL4_9ARAC</name>
<evidence type="ECO:0000313" key="1">
    <source>
        <dbReference type="EMBL" id="GFY77183.1"/>
    </source>
</evidence>
<comment type="caution">
    <text evidence="1">The sequence shown here is derived from an EMBL/GenBank/DDBJ whole genome shotgun (WGS) entry which is preliminary data.</text>
</comment>
<dbReference type="AlphaFoldDB" id="A0A8X6YRL4"/>
<sequence length="97" mass="10815">MPNWPHAIKTYSRTHLINGDNEECNLTAYAISAIILANVKMWSAGRFSARSPLINTLLRILAVDESSIVNYRNQTSTTTRIGGPHTLLKPYPSTLVF</sequence>
<dbReference type="Proteomes" id="UP000886998">
    <property type="component" value="Unassembled WGS sequence"/>
</dbReference>
<accession>A0A8X6YRL4</accession>
<reference evidence="1" key="1">
    <citation type="submission" date="2020-08" db="EMBL/GenBank/DDBJ databases">
        <title>Multicomponent nature underlies the extraordinary mechanical properties of spider dragline silk.</title>
        <authorList>
            <person name="Kono N."/>
            <person name="Nakamura H."/>
            <person name="Mori M."/>
            <person name="Yoshida Y."/>
            <person name="Ohtoshi R."/>
            <person name="Malay A.D."/>
            <person name="Moran D.A.P."/>
            <person name="Tomita M."/>
            <person name="Numata K."/>
            <person name="Arakawa K."/>
        </authorList>
    </citation>
    <scope>NUCLEOTIDE SEQUENCE</scope>
</reference>
<keyword evidence="2" id="KW-1185">Reference proteome</keyword>
<dbReference type="EMBL" id="BMAV01022347">
    <property type="protein sequence ID" value="GFY77183.1"/>
    <property type="molecule type" value="Genomic_DNA"/>
</dbReference>
<protein>
    <submittedName>
        <fullName evidence="1">Uncharacterized protein</fullName>
    </submittedName>
</protein>